<comment type="caution">
    <text evidence="1">The sequence shown here is derived from an EMBL/GenBank/DDBJ whole genome shotgun (WGS) entry which is preliminary data.</text>
</comment>
<sequence length="165" mass="18985">MAHYWFKLMRKLSMQIRDGIVWHSNFSNASTPSVPHRENRTSAAEVRPVPCESGESQCACEGSIAWKHRRNPLKFDPREQLVSNLSIFLTHQSSLSTVPPFCILIIHSDKKRTVDRLVAEKGVVPSLIILSNHRDQIFIPQYAKRTSNRYPDALTVIDWRDCSRD</sequence>
<organism evidence="1 2">
    <name type="scientific">Caerostris extrusa</name>
    <name type="common">Bark spider</name>
    <name type="synonym">Caerostris bankana</name>
    <dbReference type="NCBI Taxonomy" id="172846"/>
    <lineage>
        <taxon>Eukaryota</taxon>
        <taxon>Metazoa</taxon>
        <taxon>Ecdysozoa</taxon>
        <taxon>Arthropoda</taxon>
        <taxon>Chelicerata</taxon>
        <taxon>Arachnida</taxon>
        <taxon>Araneae</taxon>
        <taxon>Araneomorphae</taxon>
        <taxon>Entelegynae</taxon>
        <taxon>Araneoidea</taxon>
        <taxon>Araneidae</taxon>
        <taxon>Caerostris</taxon>
    </lineage>
</organism>
<evidence type="ECO:0000313" key="2">
    <source>
        <dbReference type="Proteomes" id="UP001054945"/>
    </source>
</evidence>
<protein>
    <submittedName>
        <fullName evidence="1">Uncharacterized protein</fullName>
    </submittedName>
</protein>
<dbReference type="EMBL" id="BPLR01007721">
    <property type="protein sequence ID" value="GIY19144.1"/>
    <property type="molecule type" value="Genomic_DNA"/>
</dbReference>
<gene>
    <name evidence="1" type="ORF">CEXT_550611</name>
</gene>
<name>A0AAV4RBE7_CAEEX</name>
<proteinExistence type="predicted"/>
<dbReference type="Proteomes" id="UP001054945">
    <property type="component" value="Unassembled WGS sequence"/>
</dbReference>
<accession>A0AAV4RBE7</accession>
<keyword evidence="2" id="KW-1185">Reference proteome</keyword>
<dbReference type="AlphaFoldDB" id="A0AAV4RBE7"/>
<evidence type="ECO:0000313" key="1">
    <source>
        <dbReference type="EMBL" id="GIY19144.1"/>
    </source>
</evidence>
<reference evidence="1 2" key="1">
    <citation type="submission" date="2021-06" db="EMBL/GenBank/DDBJ databases">
        <title>Caerostris extrusa draft genome.</title>
        <authorList>
            <person name="Kono N."/>
            <person name="Arakawa K."/>
        </authorList>
    </citation>
    <scope>NUCLEOTIDE SEQUENCE [LARGE SCALE GENOMIC DNA]</scope>
</reference>